<dbReference type="AlphaFoldDB" id="A0A562UGN0"/>
<dbReference type="GO" id="GO:0016810">
    <property type="term" value="F:hydrolase activity, acting on carbon-nitrogen (but not peptide) bonds"/>
    <property type="evidence" value="ECO:0007669"/>
    <property type="project" value="InterPro"/>
</dbReference>
<dbReference type="Gene3D" id="2.30.40.10">
    <property type="entry name" value="Urease, subunit C, domain 1"/>
    <property type="match status" value="2"/>
</dbReference>
<dbReference type="Pfam" id="PF07676">
    <property type="entry name" value="PD40"/>
    <property type="match status" value="3"/>
</dbReference>
<comment type="similarity">
    <text evidence="1">Belongs to the TolB family.</text>
</comment>
<dbReference type="Gene3D" id="2.120.10.30">
    <property type="entry name" value="TolB, C-terminal domain"/>
    <property type="match status" value="3"/>
</dbReference>
<dbReference type="InterPro" id="IPR011659">
    <property type="entry name" value="WD40"/>
</dbReference>
<dbReference type="PANTHER" id="PTHR36842">
    <property type="entry name" value="PROTEIN TOLB HOMOLOG"/>
    <property type="match status" value="1"/>
</dbReference>
<evidence type="ECO:0000313" key="3">
    <source>
        <dbReference type="EMBL" id="TWJ04779.1"/>
    </source>
</evidence>
<dbReference type="SUPFAM" id="SSF51556">
    <property type="entry name" value="Metallo-dependent hydrolases"/>
    <property type="match status" value="1"/>
</dbReference>
<dbReference type="InterPro" id="IPR006680">
    <property type="entry name" value="Amidohydro-rel"/>
</dbReference>
<feature type="domain" description="Amidohydrolase-related" evidence="2">
    <location>
        <begin position="986"/>
        <end position="1077"/>
    </location>
</feature>
<keyword evidence="4" id="KW-1185">Reference proteome</keyword>
<dbReference type="SUPFAM" id="SSF82171">
    <property type="entry name" value="DPP6 N-terminal domain-like"/>
    <property type="match status" value="2"/>
</dbReference>
<dbReference type="Pfam" id="PF01979">
    <property type="entry name" value="Amidohydro_1"/>
    <property type="match status" value="1"/>
</dbReference>
<accession>A0A562UGN0</accession>
<comment type="caution">
    <text evidence="3">The sequence shown here is derived from an EMBL/GenBank/DDBJ whole genome shotgun (WGS) entry which is preliminary data.</text>
</comment>
<dbReference type="InterPro" id="IPR032466">
    <property type="entry name" value="Metal_Hydrolase"/>
</dbReference>
<dbReference type="PANTHER" id="PTHR36842:SF1">
    <property type="entry name" value="PROTEIN TOLB"/>
    <property type="match status" value="1"/>
</dbReference>
<proteinExistence type="inferred from homology"/>
<dbReference type="InterPro" id="IPR011059">
    <property type="entry name" value="Metal-dep_hydrolase_composite"/>
</dbReference>
<sequence>MLSIFILRLYLLNQKLSVQIVKINSKSNIQNLKSFNIYKFAVTNPDIMKFICVTFLFLFVAIGSYAQKWNVENPPGQQKKITITTDEGTWMNLDVSPDGRAIVFDLLGDIYSMPIEGGKATLLAGGKAWEIQPRFSPDGKLISYTSDKDGGDNIWVMNSDGSNKHAITKENFRLLNNASWAPDGQFLVARKHFTGTRSLGAGEMWLYHKTGGEGIQLTKRKNDQQDAGEPIVSPDGKYVYWSEDVTPGPQFEYNKDPNKGIYAIKRLNRQTGDIETVTGGTGGACRPQISPNGKLLAFVKRVRLKSVLYIHNLSTGEEWPVYDDLSHDQQETWAIFGVYPNFAWLPNNTGLVFYAKGKIWSLDITTLNPIQIPFEAASQQSITESLHYQQKVFQDEFPVKMIRQLTTSPDGKVIAFNAAGYIYIKSLLGGNPTRITATNNFEYEPSFSPDGKSLVYIDWSDELKASVNKIDLTTCQVTRLTAEKGFYYSPKFSNKGDKIVYRKGEGNETSGFAFGQNPGIYTISINGGTPKMIINNGIYPQFSTDDAKIYYQSSEGDKKAFKIMDTTGANQQTLYTSKYATQFNPSPDGKWMAFTELYNCYITPMVYTGSAQELSAANKAIPLNKLTRDAGTYLHWSNDSKKLMWTLGPKYFVRDISSAFPFIDDSSDKTPTIDTAGIDIGLTLKADLPTGVIVFKNARIITMKGDEVIENGVIIVNQNRITAIGKASDIHVPDSVKVYDLAGKTVMPGIVDVHAHLHTSPDGISPQQDWNYYANLAFGVTTSHDPSSNTEMVFSQSEMLKAGNMVGPRVYSTGTILYGADGDFKAVINSLDDARSNLRRLKAVGAFSVKSYNQPRREQRQQIIEAARELQMEVVPEGGSTFFTNMNMILDGHTGIEHNIPVWPVYKDVKTLWNNSKSGYTPTLIVCYGTQFGENYWYDRTEVWKNEHLLSFTPQSIIDARSRRRTTSEYGDYGHIEVSKYVKQIADGGTKVNLGSHGQIQGLGAHWELWMLVQGGMTPMQAIHCATINGASYLGMDKEIGSLEVGKLADLVVLNDNPLDDIRNSVKIKYVMVNGRLYDADSMNEIGNHEKPRLRFWWQQNRGEMTNLPLGNTETYLFNTQDGD</sequence>
<evidence type="ECO:0000313" key="4">
    <source>
        <dbReference type="Proteomes" id="UP000317010"/>
    </source>
</evidence>
<evidence type="ECO:0000259" key="2">
    <source>
        <dbReference type="Pfam" id="PF01979"/>
    </source>
</evidence>
<dbReference type="EMBL" id="VLLI01000001">
    <property type="protein sequence ID" value="TWJ04779.1"/>
    <property type="molecule type" value="Genomic_DNA"/>
</dbReference>
<dbReference type="Proteomes" id="UP000317010">
    <property type="component" value="Unassembled WGS sequence"/>
</dbReference>
<keyword evidence="3" id="KW-0378">Hydrolase</keyword>
<protein>
    <submittedName>
        <fullName evidence="3">Imidazolonepropionase-like amidohydrolase</fullName>
    </submittedName>
</protein>
<reference evidence="3 4" key="1">
    <citation type="submission" date="2019-07" db="EMBL/GenBank/DDBJ databases">
        <title>Genomic Encyclopedia of Archaeal and Bacterial Type Strains, Phase II (KMG-II): from individual species to whole genera.</title>
        <authorList>
            <person name="Goeker M."/>
        </authorList>
    </citation>
    <scope>NUCLEOTIDE SEQUENCE [LARGE SCALE GENOMIC DNA]</scope>
    <source>
        <strain evidence="3 4">ATCC BAA-1854</strain>
    </source>
</reference>
<gene>
    <name evidence="3" type="ORF">JN11_00500</name>
</gene>
<organism evidence="3 4">
    <name type="scientific">Mucilaginibacter frigoritolerans</name>
    <dbReference type="NCBI Taxonomy" id="652788"/>
    <lineage>
        <taxon>Bacteria</taxon>
        <taxon>Pseudomonadati</taxon>
        <taxon>Bacteroidota</taxon>
        <taxon>Sphingobacteriia</taxon>
        <taxon>Sphingobacteriales</taxon>
        <taxon>Sphingobacteriaceae</taxon>
        <taxon>Mucilaginibacter</taxon>
    </lineage>
</organism>
<dbReference type="SUPFAM" id="SSF51338">
    <property type="entry name" value="Composite domain of metallo-dependent hydrolases"/>
    <property type="match status" value="1"/>
</dbReference>
<dbReference type="Gene3D" id="3.20.20.140">
    <property type="entry name" value="Metal-dependent hydrolases"/>
    <property type="match status" value="2"/>
</dbReference>
<evidence type="ECO:0000256" key="1">
    <source>
        <dbReference type="ARBA" id="ARBA00009820"/>
    </source>
</evidence>
<name>A0A562UGN0_9SPHI</name>
<dbReference type="InterPro" id="IPR011042">
    <property type="entry name" value="6-blade_b-propeller_TolB-like"/>
</dbReference>